<gene>
    <name evidence="2" type="ORF">JZO70_10180</name>
</gene>
<dbReference type="SUPFAM" id="SSF47413">
    <property type="entry name" value="lambda repressor-like DNA-binding domains"/>
    <property type="match status" value="1"/>
</dbReference>
<dbReference type="InterPro" id="IPR010982">
    <property type="entry name" value="Lambda_DNA-bd_dom_sf"/>
</dbReference>
<name>A0ABS3LA78_9ENTE</name>
<dbReference type="EMBL" id="JAFREM010000016">
    <property type="protein sequence ID" value="MBO1306531.1"/>
    <property type="molecule type" value="Genomic_DNA"/>
</dbReference>
<comment type="caution">
    <text evidence="2">The sequence shown here is derived from an EMBL/GenBank/DDBJ whole genome shotgun (WGS) entry which is preliminary data.</text>
</comment>
<dbReference type="SMART" id="SM00530">
    <property type="entry name" value="HTH_XRE"/>
    <property type="match status" value="1"/>
</dbReference>
<reference evidence="2 3" key="1">
    <citation type="submission" date="2021-03" db="EMBL/GenBank/DDBJ databases">
        <title>Enterococcal diversity collection.</title>
        <authorList>
            <person name="Gilmore M.S."/>
            <person name="Schwartzman J."/>
            <person name="Van Tyne D."/>
            <person name="Martin M."/>
            <person name="Earl A.M."/>
            <person name="Manson A.L."/>
            <person name="Straub T."/>
            <person name="Salamzade R."/>
            <person name="Saavedra J."/>
            <person name="Lebreton F."/>
            <person name="Prichula J."/>
            <person name="Schaufler K."/>
            <person name="Gaca A."/>
            <person name="Sgardioli B."/>
            <person name="Wagenaar J."/>
            <person name="Strong T."/>
        </authorList>
    </citation>
    <scope>NUCLEOTIDE SEQUENCE [LARGE SCALE GENOMIC DNA]</scope>
    <source>
        <strain evidence="2 3">669A</strain>
    </source>
</reference>
<keyword evidence="3" id="KW-1185">Reference proteome</keyword>
<accession>A0ABS3LA78</accession>
<feature type="domain" description="HTH cro/C1-type" evidence="1">
    <location>
        <begin position="21"/>
        <end position="60"/>
    </location>
</feature>
<dbReference type="PROSITE" id="PS50943">
    <property type="entry name" value="HTH_CROC1"/>
    <property type="match status" value="1"/>
</dbReference>
<evidence type="ECO:0000259" key="1">
    <source>
        <dbReference type="PROSITE" id="PS50943"/>
    </source>
</evidence>
<evidence type="ECO:0000313" key="2">
    <source>
        <dbReference type="EMBL" id="MBO1306531.1"/>
    </source>
</evidence>
<dbReference type="InterPro" id="IPR001387">
    <property type="entry name" value="Cro/C1-type_HTH"/>
</dbReference>
<sequence>MKNNLSKLLGERLIKVSDVYRETGISKTTLTNLYYQRSTNVQLETLQKICDFLQVPLSELIEYLPEKSEVK</sequence>
<dbReference type="Pfam" id="PF13443">
    <property type="entry name" value="HTH_26"/>
    <property type="match status" value="1"/>
</dbReference>
<dbReference type="Proteomes" id="UP000664601">
    <property type="component" value="Unassembled WGS sequence"/>
</dbReference>
<protein>
    <submittedName>
        <fullName evidence="2">Helix-turn-helix transcriptional regulator</fullName>
    </submittedName>
</protein>
<proteinExistence type="predicted"/>
<evidence type="ECO:0000313" key="3">
    <source>
        <dbReference type="Proteomes" id="UP000664601"/>
    </source>
</evidence>
<organism evidence="2 3">
    <name type="scientific">Candidatus Enterococcus moelleringii</name>
    <dbReference type="NCBI Taxonomy" id="2815325"/>
    <lineage>
        <taxon>Bacteria</taxon>
        <taxon>Bacillati</taxon>
        <taxon>Bacillota</taxon>
        <taxon>Bacilli</taxon>
        <taxon>Lactobacillales</taxon>
        <taxon>Enterococcaceae</taxon>
        <taxon>Enterococcus</taxon>
    </lineage>
</organism>
<dbReference type="RefSeq" id="WP_207673460.1">
    <property type="nucleotide sequence ID" value="NZ_JAFREM010000016.1"/>
</dbReference>
<dbReference type="Gene3D" id="1.10.260.40">
    <property type="entry name" value="lambda repressor-like DNA-binding domains"/>
    <property type="match status" value="1"/>
</dbReference>